<feature type="region of interest" description="Disordered" evidence="4">
    <location>
        <begin position="667"/>
        <end position="688"/>
    </location>
</feature>
<feature type="compositionally biased region" description="Low complexity" evidence="4">
    <location>
        <begin position="125"/>
        <end position="146"/>
    </location>
</feature>
<dbReference type="PANTHER" id="PTHR21501:SF1">
    <property type="entry name" value="PROTEIN FAM-161"/>
    <property type="match status" value="1"/>
</dbReference>
<dbReference type="STRING" id="1157962.A0A250WQF0"/>
<evidence type="ECO:0000256" key="3">
    <source>
        <dbReference type="SAM" id="Coils"/>
    </source>
</evidence>
<evidence type="ECO:0000313" key="6">
    <source>
        <dbReference type="Proteomes" id="UP000232323"/>
    </source>
</evidence>
<feature type="region of interest" description="Disordered" evidence="4">
    <location>
        <begin position="1417"/>
        <end position="1450"/>
    </location>
</feature>
<name>A0A250WQF0_9CHLO</name>
<feature type="compositionally biased region" description="Polar residues" evidence="4">
    <location>
        <begin position="108"/>
        <end position="120"/>
    </location>
</feature>
<feature type="region of interest" description="Disordered" evidence="4">
    <location>
        <begin position="415"/>
        <end position="445"/>
    </location>
</feature>
<organism evidence="5 6">
    <name type="scientific">Chlamydomonas eustigma</name>
    <dbReference type="NCBI Taxonomy" id="1157962"/>
    <lineage>
        <taxon>Eukaryota</taxon>
        <taxon>Viridiplantae</taxon>
        <taxon>Chlorophyta</taxon>
        <taxon>core chlorophytes</taxon>
        <taxon>Chlorophyceae</taxon>
        <taxon>CS clade</taxon>
        <taxon>Chlamydomonadales</taxon>
        <taxon>Chlamydomonadaceae</taxon>
        <taxon>Chlamydomonas</taxon>
    </lineage>
</organism>
<sequence length="1500" mass="167124">MMYDALRTFSSMSGHFEALTKSKIGQESMQRALRNPEFKDVFASRNVVPSGVDPDVDDLDREAYGDELITSTENPDEYPDRRPTHHQRSENSGIESNTDEQDRRKGPSSASQTGKASISRQHIPADSSSQEARASSSGVSCSAAYSGRDQGGLRTNKSKGPAAGHGPVFQSSSAAAAQSHGVASTDTRQHGGVRQASEHPTGSRPRLSRPVTPSGYSSGSPSRYSRASSSPDASTYTSQPRRSPQMSGRASGTEGESSYSARRGAASPGYSGSDSPSPHSGLSSPWGVGVRPNLVQEPGRRGMPNNVTSPQSRISIASVARQSAQSRRTLSPTSSAPGPSSASTTNQPRSSRRQLPDPYSDPRYLPKRLPKTQTDSRQAAAATQNSEVFRPSSSSAQRRAINPAAFERLAAGLSATVQEQRQRPASTAGALQHPQQVKVATRRRQKQSRPAWVAAGAAAAAAAPIDNEASHLARVLNNSNDTSDQVQLAEAQRPRSTSPSSWTEQGFVSNSYARVRHSSDISHQYYDRFRVKQHREDMPSYRFSQPRSYGPHEQIHQKAFQFDEAHPALAEQHYLRSPEQNLLLEKERLALAAAAQAERQGRSTEVSPSRASPSGQKQKLVEGINKLSKSRDDGNDRLKELQKEGEILRRQSMSVQQRAMEAIAASERITQQQRVTSPGRPSAASPGAAAGAVMPLISGVDGGRIRSRSPPGVYRTDAYSRTTFGAPPGARNNKIVQYTEEALQQQLEKELLADKSFLYPNDGFPATQEPVLDIYGDKSAVQRPAEYLHTQYTRSLPPGSHIDADLADRLPQYGMLYGIEQGSTKEAAAQAGEKDRLVSLADHLAAASPPRASVSAMPILQQQTTVSAVLTRTAGPALTTDEMLMASGAFNPDKYNEYNRQVDMEMERRALEQGGYDSDLDREDEVMQQGLPLGASAEEQDALKIQDETWDGQNEWMDFYRKRFGPEDGYGPHHHSADRSGQRSTQSSPGGMPQYLVDYNSPGDSGRPYLSDQEEAMLDQPYIPNVWKQLPTEAMAAAQARHQSPHTRGQKDKKKWHVTVPLEPFDFEIREKQKPKPIVQVKLEQDLQLKRNEEEAARSYQFKSRPVPHSNAPMYEQMTIEREVRRQIRLEHRIQELQSSYEKVRPFTFLDKEQERLMQREEAIKAAKDPNRFQIKFRAKELPKSIKGDEYKRMMLELENKRAETRHRIERARAEAKARAAEEDRQRRTAADEAYKDRLQEDKMRAVDPIWNQKYETKPLGMVPDFDRLHREHEMELTRIRSNTRRQITVPHEFKLNGSTPTEQHNRDRKALERRQRIILDMQLDAELLPEMRWPHRMPRGRVRTAPGAALEPSGDFRVGETRASILRKGHIRISRRHGQYDFREEREQKTLEDAKIMAQKRAKAWIQAKKAAGSSLQEVDIQGGISEGAGGSRSASGDSGRGPSGPLSLAARRKLLEARDDAPAQYIEARHMQAERRAQQIVEDALMQQGLDAYKYREG</sequence>
<reference evidence="5 6" key="1">
    <citation type="submission" date="2017-08" db="EMBL/GenBank/DDBJ databases">
        <title>Acidophilic green algal genome provides insights into adaptation to an acidic environment.</title>
        <authorList>
            <person name="Hirooka S."/>
            <person name="Hirose Y."/>
            <person name="Kanesaki Y."/>
            <person name="Higuchi S."/>
            <person name="Fujiwara T."/>
            <person name="Onuma R."/>
            <person name="Era A."/>
            <person name="Ohbayashi R."/>
            <person name="Uzuka A."/>
            <person name="Nozaki H."/>
            <person name="Yoshikawa H."/>
            <person name="Miyagishima S.Y."/>
        </authorList>
    </citation>
    <scope>NUCLEOTIDE SEQUENCE [LARGE SCALE GENOMIC DNA]</scope>
    <source>
        <strain evidence="5 6">NIES-2499</strain>
    </source>
</reference>
<dbReference type="GO" id="GO:0005929">
    <property type="term" value="C:cilium"/>
    <property type="evidence" value="ECO:0007669"/>
    <property type="project" value="TreeGrafter"/>
</dbReference>
<feature type="compositionally biased region" description="Low complexity" evidence="4">
    <location>
        <begin position="267"/>
        <end position="287"/>
    </location>
</feature>
<comment type="similarity">
    <text evidence="1">Belongs to the FAM161 family.</text>
</comment>
<feature type="region of interest" description="Disordered" evidence="4">
    <location>
        <begin position="43"/>
        <end position="401"/>
    </location>
</feature>
<evidence type="ECO:0000256" key="2">
    <source>
        <dbReference type="ARBA" id="ARBA00023054"/>
    </source>
</evidence>
<dbReference type="Proteomes" id="UP000232323">
    <property type="component" value="Unassembled WGS sequence"/>
</dbReference>
<evidence type="ECO:0000256" key="4">
    <source>
        <dbReference type="SAM" id="MobiDB-lite"/>
    </source>
</evidence>
<feature type="region of interest" description="Disordered" evidence="4">
    <location>
        <begin position="480"/>
        <end position="505"/>
    </location>
</feature>
<dbReference type="GO" id="GO:0044782">
    <property type="term" value="P:cilium organization"/>
    <property type="evidence" value="ECO:0007669"/>
    <property type="project" value="TreeGrafter"/>
</dbReference>
<keyword evidence="2 3" id="KW-0175">Coiled coil</keyword>
<dbReference type="InterPro" id="IPR051655">
    <property type="entry name" value="FAM161"/>
</dbReference>
<accession>A0A250WQF0</accession>
<evidence type="ECO:0000256" key="1">
    <source>
        <dbReference type="ARBA" id="ARBA00006663"/>
    </source>
</evidence>
<dbReference type="PANTHER" id="PTHR21501">
    <property type="entry name" value="PROTEIN FAM-161"/>
    <property type="match status" value="1"/>
</dbReference>
<feature type="compositionally biased region" description="Polar residues" evidence="4">
    <location>
        <begin position="494"/>
        <end position="505"/>
    </location>
</feature>
<dbReference type="Pfam" id="PF10595">
    <property type="entry name" value="FAM161A_B"/>
    <property type="match status" value="1"/>
</dbReference>
<dbReference type="GO" id="GO:0005856">
    <property type="term" value="C:cytoskeleton"/>
    <property type="evidence" value="ECO:0007669"/>
    <property type="project" value="UniProtKB-ARBA"/>
</dbReference>
<feature type="compositionally biased region" description="Polar residues" evidence="4">
    <location>
        <begin position="415"/>
        <end position="425"/>
    </location>
</feature>
<dbReference type="InterPro" id="IPR019579">
    <property type="entry name" value="FAM161A/B"/>
</dbReference>
<comment type="caution">
    <text evidence="5">The sequence shown here is derived from an EMBL/GenBank/DDBJ whole genome shotgun (WGS) entry which is preliminary data.</text>
</comment>
<evidence type="ECO:0000313" key="5">
    <source>
        <dbReference type="EMBL" id="GAX73021.1"/>
    </source>
</evidence>
<feature type="compositionally biased region" description="Low complexity" evidence="4">
    <location>
        <begin position="677"/>
        <end position="688"/>
    </location>
</feature>
<feature type="compositionally biased region" description="Low complexity" evidence="4">
    <location>
        <begin position="214"/>
        <end position="234"/>
    </location>
</feature>
<proteinExistence type="inferred from homology"/>
<dbReference type="OrthoDB" id="550565at2759"/>
<gene>
    <name evidence="5" type="ORF">CEUSTIGMA_g473.t1</name>
</gene>
<feature type="compositionally biased region" description="Polar residues" evidence="4">
    <location>
        <begin position="371"/>
        <end position="397"/>
    </location>
</feature>
<feature type="compositionally biased region" description="Low complexity" evidence="4">
    <location>
        <begin position="170"/>
        <end position="179"/>
    </location>
</feature>
<feature type="compositionally biased region" description="Low complexity" evidence="4">
    <location>
        <begin position="331"/>
        <end position="345"/>
    </location>
</feature>
<protein>
    <submittedName>
        <fullName evidence="5">Uncharacterized protein</fullName>
    </submittedName>
</protein>
<feature type="compositionally biased region" description="Polar residues" evidence="4">
    <location>
        <begin position="603"/>
        <end position="617"/>
    </location>
</feature>
<feature type="region of interest" description="Disordered" evidence="4">
    <location>
        <begin position="967"/>
        <end position="1009"/>
    </location>
</feature>
<feature type="region of interest" description="Disordered" evidence="4">
    <location>
        <begin position="594"/>
        <end position="637"/>
    </location>
</feature>
<feature type="compositionally biased region" description="Polar residues" evidence="4">
    <location>
        <begin position="305"/>
        <end position="330"/>
    </location>
</feature>
<feature type="compositionally biased region" description="Polar residues" evidence="4">
    <location>
        <begin position="235"/>
        <end position="260"/>
    </location>
</feature>
<feature type="region of interest" description="Disordered" evidence="4">
    <location>
        <begin position="701"/>
        <end position="726"/>
    </location>
</feature>
<keyword evidence="6" id="KW-1185">Reference proteome</keyword>
<dbReference type="EMBL" id="BEGY01000002">
    <property type="protein sequence ID" value="GAX73021.1"/>
    <property type="molecule type" value="Genomic_DNA"/>
</dbReference>
<feature type="coiled-coil region" evidence="3">
    <location>
        <begin position="1195"/>
        <end position="1233"/>
    </location>
</feature>